<dbReference type="AlphaFoldDB" id="A0A8S3B7L0"/>
<proteinExistence type="predicted"/>
<name>A0A8S3B7L0_9BILA</name>
<accession>A0A8S3B7L0</accession>
<gene>
    <name evidence="1" type="ORF">SMN809_LOCUS47115</name>
</gene>
<organism evidence="1 2">
    <name type="scientific">Rotaria magnacalcarata</name>
    <dbReference type="NCBI Taxonomy" id="392030"/>
    <lineage>
        <taxon>Eukaryota</taxon>
        <taxon>Metazoa</taxon>
        <taxon>Spiralia</taxon>
        <taxon>Gnathifera</taxon>
        <taxon>Rotifera</taxon>
        <taxon>Eurotatoria</taxon>
        <taxon>Bdelloidea</taxon>
        <taxon>Philodinida</taxon>
        <taxon>Philodinidae</taxon>
        <taxon>Rotaria</taxon>
    </lineage>
</organism>
<comment type="caution">
    <text evidence="1">The sequence shown here is derived from an EMBL/GenBank/DDBJ whole genome shotgun (WGS) entry which is preliminary data.</text>
</comment>
<sequence>MTTNLGLFLSKLKAEYEYSPFGEQLLGYELTEHESSYFIHRINQQNLPSNS</sequence>
<dbReference type="Proteomes" id="UP000676336">
    <property type="component" value="Unassembled WGS sequence"/>
</dbReference>
<evidence type="ECO:0000313" key="1">
    <source>
        <dbReference type="EMBL" id="CAF4799492.1"/>
    </source>
</evidence>
<dbReference type="EMBL" id="CAJOBI010148277">
    <property type="protein sequence ID" value="CAF4799492.1"/>
    <property type="molecule type" value="Genomic_DNA"/>
</dbReference>
<reference evidence="1" key="1">
    <citation type="submission" date="2021-02" db="EMBL/GenBank/DDBJ databases">
        <authorList>
            <person name="Nowell W R."/>
        </authorList>
    </citation>
    <scope>NUCLEOTIDE SEQUENCE</scope>
</reference>
<protein>
    <submittedName>
        <fullName evidence="1">Uncharacterized protein</fullName>
    </submittedName>
</protein>
<evidence type="ECO:0000313" key="2">
    <source>
        <dbReference type="Proteomes" id="UP000676336"/>
    </source>
</evidence>
<feature type="non-terminal residue" evidence="1">
    <location>
        <position position="51"/>
    </location>
</feature>